<dbReference type="EnsemblPlants" id="Zm00001eb360780_T002">
    <property type="protein sequence ID" value="Zm00001eb360780_P002"/>
    <property type="gene ID" value="Zm00001eb360780"/>
</dbReference>
<feature type="region of interest" description="Disordered" evidence="1">
    <location>
        <begin position="43"/>
        <end position="108"/>
    </location>
</feature>
<feature type="compositionally biased region" description="Basic residues" evidence="1">
    <location>
        <begin position="48"/>
        <end position="57"/>
    </location>
</feature>
<accession>A0A804QUZ9</accession>
<protein>
    <submittedName>
        <fullName evidence="2">Uncharacterized protein</fullName>
    </submittedName>
</protein>
<dbReference type="InParanoid" id="A0A804QUZ9"/>
<dbReference type="Gramene" id="Zm00001eb360780_T002">
    <property type="protein sequence ID" value="Zm00001eb360780_P002"/>
    <property type="gene ID" value="Zm00001eb360780"/>
</dbReference>
<reference evidence="3" key="1">
    <citation type="journal article" date="2009" name="Science">
        <title>The B73 maize genome: complexity, diversity, and dynamics.</title>
        <authorList>
            <person name="Schnable P.S."/>
            <person name="Ware D."/>
            <person name="Fulton R.S."/>
            <person name="Stein J.C."/>
            <person name="Wei F."/>
            <person name="Pasternak S."/>
            <person name="Liang C."/>
            <person name="Zhang J."/>
            <person name="Fulton L."/>
            <person name="Graves T.A."/>
            <person name="Minx P."/>
            <person name="Reily A.D."/>
            <person name="Courtney L."/>
            <person name="Kruchowski S.S."/>
            <person name="Tomlinson C."/>
            <person name="Strong C."/>
            <person name="Delehaunty K."/>
            <person name="Fronick C."/>
            <person name="Courtney B."/>
            <person name="Rock S.M."/>
            <person name="Belter E."/>
            <person name="Du F."/>
            <person name="Kim K."/>
            <person name="Abbott R.M."/>
            <person name="Cotton M."/>
            <person name="Levy A."/>
            <person name="Marchetto P."/>
            <person name="Ochoa K."/>
            <person name="Jackson S.M."/>
            <person name="Gillam B."/>
            <person name="Chen W."/>
            <person name="Yan L."/>
            <person name="Higginbotham J."/>
            <person name="Cardenas M."/>
            <person name="Waligorski J."/>
            <person name="Applebaum E."/>
            <person name="Phelps L."/>
            <person name="Falcone J."/>
            <person name="Kanchi K."/>
            <person name="Thane T."/>
            <person name="Scimone A."/>
            <person name="Thane N."/>
            <person name="Henke J."/>
            <person name="Wang T."/>
            <person name="Ruppert J."/>
            <person name="Shah N."/>
            <person name="Rotter K."/>
            <person name="Hodges J."/>
            <person name="Ingenthron E."/>
            <person name="Cordes M."/>
            <person name="Kohlberg S."/>
            <person name="Sgro J."/>
            <person name="Delgado B."/>
            <person name="Mead K."/>
            <person name="Chinwalla A."/>
            <person name="Leonard S."/>
            <person name="Crouse K."/>
            <person name="Collura K."/>
            <person name="Kudrna D."/>
            <person name="Currie J."/>
            <person name="He R."/>
            <person name="Angelova A."/>
            <person name="Rajasekar S."/>
            <person name="Mueller T."/>
            <person name="Lomeli R."/>
            <person name="Scara G."/>
            <person name="Ko A."/>
            <person name="Delaney K."/>
            <person name="Wissotski M."/>
            <person name="Lopez G."/>
            <person name="Campos D."/>
            <person name="Braidotti M."/>
            <person name="Ashley E."/>
            <person name="Golser W."/>
            <person name="Kim H."/>
            <person name="Lee S."/>
            <person name="Lin J."/>
            <person name="Dujmic Z."/>
            <person name="Kim W."/>
            <person name="Talag J."/>
            <person name="Zuccolo A."/>
            <person name="Fan C."/>
            <person name="Sebastian A."/>
            <person name="Kramer M."/>
            <person name="Spiegel L."/>
            <person name="Nascimento L."/>
            <person name="Zutavern T."/>
            <person name="Miller B."/>
            <person name="Ambroise C."/>
            <person name="Muller S."/>
            <person name="Spooner W."/>
            <person name="Narechania A."/>
            <person name="Ren L."/>
            <person name="Wei S."/>
            <person name="Kumari S."/>
            <person name="Faga B."/>
            <person name="Levy M.J."/>
            <person name="McMahan L."/>
            <person name="Van Buren P."/>
            <person name="Vaughn M.W."/>
            <person name="Ying K."/>
            <person name="Yeh C.-T."/>
            <person name="Emrich S.J."/>
            <person name="Jia Y."/>
            <person name="Kalyanaraman A."/>
            <person name="Hsia A.-P."/>
            <person name="Barbazuk W.B."/>
            <person name="Baucom R.S."/>
            <person name="Brutnell T.P."/>
            <person name="Carpita N.C."/>
            <person name="Chaparro C."/>
            <person name="Chia J.-M."/>
            <person name="Deragon J.-M."/>
            <person name="Estill J.C."/>
            <person name="Fu Y."/>
            <person name="Jeddeloh J.A."/>
            <person name="Han Y."/>
            <person name="Lee H."/>
            <person name="Li P."/>
            <person name="Lisch D.R."/>
            <person name="Liu S."/>
            <person name="Liu Z."/>
            <person name="Nagel D.H."/>
            <person name="McCann M.C."/>
            <person name="SanMiguel P."/>
            <person name="Myers A.M."/>
            <person name="Nettleton D."/>
            <person name="Nguyen J."/>
            <person name="Penning B.W."/>
            <person name="Ponnala L."/>
            <person name="Schneider K.L."/>
            <person name="Schwartz D.C."/>
            <person name="Sharma A."/>
            <person name="Soderlund C."/>
            <person name="Springer N.M."/>
            <person name="Sun Q."/>
            <person name="Wang H."/>
            <person name="Waterman M."/>
            <person name="Westerman R."/>
            <person name="Wolfgruber T.K."/>
            <person name="Yang L."/>
            <person name="Yu Y."/>
            <person name="Zhang L."/>
            <person name="Zhou S."/>
            <person name="Zhu Q."/>
            <person name="Bennetzen J.L."/>
            <person name="Dawe R.K."/>
            <person name="Jiang J."/>
            <person name="Jiang N."/>
            <person name="Presting G.G."/>
            <person name="Wessler S.R."/>
            <person name="Aluru S."/>
            <person name="Martienssen R.A."/>
            <person name="Clifton S.W."/>
            <person name="McCombie W.R."/>
            <person name="Wing R.A."/>
            <person name="Wilson R.K."/>
        </authorList>
    </citation>
    <scope>NUCLEOTIDE SEQUENCE [LARGE SCALE GENOMIC DNA]</scope>
    <source>
        <strain evidence="3">cv. B73</strain>
    </source>
</reference>
<organism evidence="2 3">
    <name type="scientific">Zea mays</name>
    <name type="common">Maize</name>
    <dbReference type="NCBI Taxonomy" id="4577"/>
    <lineage>
        <taxon>Eukaryota</taxon>
        <taxon>Viridiplantae</taxon>
        <taxon>Streptophyta</taxon>
        <taxon>Embryophyta</taxon>
        <taxon>Tracheophyta</taxon>
        <taxon>Spermatophyta</taxon>
        <taxon>Magnoliopsida</taxon>
        <taxon>Liliopsida</taxon>
        <taxon>Poales</taxon>
        <taxon>Poaceae</taxon>
        <taxon>PACMAD clade</taxon>
        <taxon>Panicoideae</taxon>
        <taxon>Andropogonodae</taxon>
        <taxon>Andropogoneae</taxon>
        <taxon>Tripsacinae</taxon>
        <taxon>Zea</taxon>
    </lineage>
</organism>
<keyword evidence="3" id="KW-1185">Reference proteome</keyword>
<dbReference type="Proteomes" id="UP000007305">
    <property type="component" value="Chromosome 8"/>
</dbReference>
<evidence type="ECO:0000313" key="2">
    <source>
        <dbReference type="EnsemblPlants" id="Zm00001eb360780_P002"/>
    </source>
</evidence>
<sequence length="108" mass="11220">MLPGASLLASSLRLRPAHLALPPPRLLPNPTLPCLPAAPATAALHSGSLHRRSKGPGKRAPSPSSLPRPFVAPVTAAIASGSRSQRQRPKGPGAYDWFNQGHAPAVTF</sequence>
<reference evidence="2" key="2">
    <citation type="submission" date="2019-07" db="EMBL/GenBank/DDBJ databases">
        <authorList>
            <person name="Seetharam A."/>
            <person name="Woodhouse M."/>
            <person name="Cannon E."/>
        </authorList>
    </citation>
    <scope>NUCLEOTIDE SEQUENCE [LARGE SCALE GENOMIC DNA]</scope>
    <source>
        <strain evidence="2">cv. B73</strain>
    </source>
</reference>
<dbReference type="AlphaFoldDB" id="A0A804QUZ9"/>
<reference evidence="2" key="3">
    <citation type="submission" date="2021-05" db="UniProtKB">
        <authorList>
            <consortium name="EnsemblPlants"/>
        </authorList>
    </citation>
    <scope>IDENTIFICATION</scope>
    <source>
        <strain evidence="2">cv. B73</strain>
    </source>
</reference>
<evidence type="ECO:0000313" key="3">
    <source>
        <dbReference type="Proteomes" id="UP000007305"/>
    </source>
</evidence>
<proteinExistence type="predicted"/>
<name>A0A804QUZ9_MAIZE</name>
<evidence type="ECO:0000256" key="1">
    <source>
        <dbReference type="SAM" id="MobiDB-lite"/>
    </source>
</evidence>